<organism evidence="2 3">
    <name type="scientific">Peptacetobacter hominis</name>
    <dbReference type="NCBI Taxonomy" id="2743610"/>
    <lineage>
        <taxon>Bacteria</taxon>
        <taxon>Bacillati</taxon>
        <taxon>Bacillota</taxon>
        <taxon>Clostridia</taxon>
        <taxon>Peptostreptococcales</taxon>
        <taxon>Peptostreptococcaceae</taxon>
        <taxon>Peptacetobacter</taxon>
    </lineage>
</organism>
<reference evidence="2 3" key="1">
    <citation type="submission" date="2019-02" db="EMBL/GenBank/DDBJ databases">
        <title>Peptostreptococcaceae bacterium ZHW00191 nov., a new bacterium isolated from the human gut.</title>
        <authorList>
            <person name="Zhou H.-W."/>
            <person name="Chen X.-J."/>
        </authorList>
    </citation>
    <scope>NUCLEOTIDE SEQUENCE [LARGE SCALE GENOMIC DNA]</scope>
    <source>
        <strain evidence="2 3">ZHW00191</strain>
    </source>
</reference>
<comment type="caution">
    <text evidence="2">The sequence shown here is derived from an EMBL/GenBank/DDBJ whole genome shotgun (WGS) entry which is preliminary data.</text>
</comment>
<accession>A0A544QVQ3</accession>
<protein>
    <recommendedName>
        <fullName evidence="1">Cyclophilin-like domain-containing protein</fullName>
    </recommendedName>
</protein>
<name>A0A544QVQ3_9FIRM</name>
<dbReference type="InterPro" id="IPR041183">
    <property type="entry name" value="Cyclophilin-like"/>
</dbReference>
<evidence type="ECO:0000259" key="1">
    <source>
        <dbReference type="Pfam" id="PF18050"/>
    </source>
</evidence>
<keyword evidence="3" id="KW-1185">Reference proteome</keyword>
<gene>
    <name evidence="2" type="ORF">EXD82_05010</name>
</gene>
<dbReference type="AlphaFoldDB" id="A0A544QVQ3"/>
<evidence type="ECO:0000313" key="2">
    <source>
        <dbReference type="EMBL" id="TQQ84764.1"/>
    </source>
</evidence>
<dbReference type="EMBL" id="SGJB01000007">
    <property type="protein sequence ID" value="TQQ84764.1"/>
    <property type="molecule type" value="Genomic_DNA"/>
</dbReference>
<dbReference type="Pfam" id="PF18050">
    <property type="entry name" value="Cyclophil_like2"/>
    <property type="match status" value="1"/>
</dbReference>
<proteinExistence type="predicted"/>
<sequence length="164" mass="18765">MKSIIISSILILFMILFSGCKNLEDNSDIEKTNSKIISDGGKEMDYIDNLHMLIDGKKVDILWENNKTVKEIAMYAKSKRIKIKTSKYDNFEQVGKLPKTFNSDDKHMKASPGDIVLYSGNQLVLFFGNNSWSYTKLGKISGFSNKELTDLLDDDEKIIEIYFE</sequence>
<evidence type="ECO:0000313" key="3">
    <source>
        <dbReference type="Proteomes" id="UP000317863"/>
    </source>
</evidence>
<dbReference type="PROSITE" id="PS51257">
    <property type="entry name" value="PROKAR_LIPOPROTEIN"/>
    <property type="match status" value="1"/>
</dbReference>
<dbReference type="RefSeq" id="WP_142535819.1">
    <property type="nucleotide sequence ID" value="NZ_SGJB01000007.1"/>
</dbReference>
<dbReference type="Proteomes" id="UP000317863">
    <property type="component" value="Unassembled WGS sequence"/>
</dbReference>
<feature type="domain" description="Cyclophilin-like" evidence="1">
    <location>
        <begin position="53"/>
        <end position="157"/>
    </location>
</feature>
<dbReference type="OrthoDB" id="9801466at2"/>